<dbReference type="InterPro" id="IPR001206">
    <property type="entry name" value="Diacylglycerol_kinase_cat_dom"/>
</dbReference>
<dbReference type="InterPro" id="IPR017438">
    <property type="entry name" value="ATP-NAD_kinase_N"/>
</dbReference>
<keyword evidence="7" id="KW-1185">Reference proteome</keyword>
<dbReference type="RefSeq" id="WP_380736204.1">
    <property type="nucleotide sequence ID" value="NZ_JBHTJP010000002.1"/>
</dbReference>
<dbReference type="GO" id="GO:0016301">
    <property type="term" value="F:kinase activity"/>
    <property type="evidence" value="ECO:0007669"/>
    <property type="project" value="UniProtKB-KW"/>
</dbReference>
<feature type="domain" description="DAGKc" evidence="5">
    <location>
        <begin position="2"/>
        <end position="132"/>
    </location>
</feature>
<keyword evidence="2" id="KW-0547">Nucleotide-binding</keyword>
<accession>A0ABW3IAQ3</accession>
<reference evidence="7" key="1">
    <citation type="journal article" date="2019" name="Int. J. Syst. Evol. Microbiol.">
        <title>The Global Catalogue of Microorganisms (GCM) 10K type strain sequencing project: providing services to taxonomists for standard genome sequencing and annotation.</title>
        <authorList>
            <consortium name="The Broad Institute Genomics Platform"/>
            <consortium name="The Broad Institute Genome Sequencing Center for Infectious Disease"/>
            <person name="Wu L."/>
            <person name="Ma J."/>
        </authorList>
    </citation>
    <scope>NUCLEOTIDE SEQUENCE [LARGE SCALE GENOMIC DNA]</scope>
    <source>
        <strain evidence="7">CCUG 60898</strain>
    </source>
</reference>
<dbReference type="SUPFAM" id="SSF111331">
    <property type="entry name" value="NAD kinase/diacylglycerol kinase-like"/>
    <property type="match status" value="1"/>
</dbReference>
<dbReference type="Pfam" id="PF00781">
    <property type="entry name" value="DAGK_cat"/>
    <property type="match status" value="1"/>
</dbReference>
<evidence type="ECO:0000313" key="7">
    <source>
        <dbReference type="Proteomes" id="UP001597100"/>
    </source>
</evidence>
<dbReference type="Pfam" id="PF19279">
    <property type="entry name" value="YegS_C"/>
    <property type="match status" value="1"/>
</dbReference>
<evidence type="ECO:0000259" key="5">
    <source>
        <dbReference type="PROSITE" id="PS50146"/>
    </source>
</evidence>
<comment type="caution">
    <text evidence="6">The sequence shown here is derived from an EMBL/GenBank/DDBJ whole genome shotgun (WGS) entry which is preliminary data.</text>
</comment>
<keyword evidence="3 6" id="KW-0418">Kinase</keyword>
<sequence>MSTNQRVLLVVNPISGGRDKTPIIEQVQKKIQETEGELKIYKTTGTHDKYRLMEIVEDFKPTRVLIAGGDGSIKLMAEILKGDDIPIGIYPAGSANGLAENLQLPSNIEELTEIALGDNFILLDTIEINKELCLHISDIGLNAELIKNYQEGNIRGKLGYIIQSIPTLIKSEFPFHFKIEKEGITLHRNAVLLAIANAKRYGTGSTINPKGKYDDGVFEVLVFKEFNIPEILKTFREDVELSSDFIEIFSTSEVMLECPKEIPFQIDGEYRGEVKKVHAAISPIKIKIAVPQKKLPNKLII</sequence>
<evidence type="ECO:0000256" key="3">
    <source>
        <dbReference type="ARBA" id="ARBA00022777"/>
    </source>
</evidence>
<keyword evidence="1 6" id="KW-0808">Transferase</keyword>
<dbReference type="Gene3D" id="3.40.50.10330">
    <property type="entry name" value="Probable inorganic polyphosphate/atp-NAD kinase, domain 1"/>
    <property type="match status" value="1"/>
</dbReference>
<dbReference type="Proteomes" id="UP001597100">
    <property type="component" value="Unassembled WGS sequence"/>
</dbReference>
<dbReference type="Gene3D" id="2.60.200.40">
    <property type="match status" value="1"/>
</dbReference>
<gene>
    <name evidence="6" type="ORF">ACFQ1G_00165</name>
</gene>
<dbReference type="InterPro" id="IPR050187">
    <property type="entry name" value="Lipid_Phosphate_FormReg"/>
</dbReference>
<proteinExistence type="predicted"/>
<name>A0ABW3IAQ3_9FLAO</name>
<protein>
    <submittedName>
        <fullName evidence="6">Diacylglycerol/lipid kinase family protein</fullName>
        <ecNumber evidence="6">2.7.1.-</ecNumber>
    </submittedName>
</protein>
<keyword evidence="4" id="KW-0067">ATP-binding</keyword>
<dbReference type="SMART" id="SM00046">
    <property type="entry name" value="DAGKc"/>
    <property type="match status" value="1"/>
</dbReference>
<dbReference type="PANTHER" id="PTHR12358:SF106">
    <property type="entry name" value="LIPID KINASE YEGS"/>
    <property type="match status" value="1"/>
</dbReference>
<dbReference type="InterPro" id="IPR016064">
    <property type="entry name" value="NAD/diacylglycerol_kinase_sf"/>
</dbReference>
<dbReference type="EMBL" id="JBHTJP010000002">
    <property type="protein sequence ID" value="MFD0975191.1"/>
    <property type="molecule type" value="Genomic_DNA"/>
</dbReference>
<evidence type="ECO:0000313" key="6">
    <source>
        <dbReference type="EMBL" id="MFD0975191.1"/>
    </source>
</evidence>
<evidence type="ECO:0000256" key="1">
    <source>
        <dbReference type="ARBA" id="ARBA00022679"/>
    </source>
</evidence>
<dbReference type="EC" id="2.7.1.-" evidence="6"/>
<dbReference type="InterPro" id="IPR045540">
    <property type="entry name" value="YegS/DAGK_C"/>
</dbReference>
<evidence type="ECO:0000256" key="2">
    <source>
        <dbReference type="ARBA" id="ARBA00022741"/>
    </source>
</evidence>
<dbReference type="PANTHER" id="PTHR12358">
    <property type="entry name" value="SPHINGOSINE KINASE"/>
    <property type="match status" value="1"/>
</dbReference>
<evidence type="ECO:0000256" key="4">
    <source>
        <dbReference type="ARBA" id="ARBA00022840"/>
    </source>
</evidence>
<dbReference type="PROSITE" id="PS50146">
    <property type="entry name" value="DAGK"/>
    <property type="match status" value="1"/>
</dbReference>
<organism evidence="6 7">
    <name type="scientific">Salinimicrobium gaetbulicola</name>
    <dbReference type="NCBI Taxonomy" id="999702"/>
    <lineage>
        <taxon>Bacteria</taxon>
        <taxon>Pseudomonadati</taxon>
        <taxon>Bacteroidota</taxon>
        <taxon>Flavobacteriia</taxon>
        <taxon>Flavobacteriales</taxon>
        <taxon>Flavobacteriaceae</taxon>
        <taxon>Salinimicrobium</taxon>
    </lineage>
</organism>